<evidence type="ECO:0000313" key="1">
    <source>
        <dbReference type="EMBL" id="MBC5630553.1"/>
    </source>
</evidence>
<dbReference type="NCBIfam" id="TIGR04540">
    <property type="entry name" value="CLB_0814_fam"/>
    <property type="match status" value="1"/>
</dbReference>
<dbReference type="InterPro" id="IPR030902">
    <property type="entry name" value="CLB_0814_fam"/>
</dbReference>
<proteinExistence type="predicted"/>
<comment type="caution">
    <text evidence="1">The sequence shown here is derived from an EMBL/GenBank/DDBJ whole genome shotgun (WGS) entry which is preliminary data.</text>
</comment>
<dbReference type="Proteomes" id="UP000596929">
    <property type="component" value="Unassembled WGS sequence"/>
</dbReference>
<accession>A0ABR7DGR2</accession>
<evidence type="ECO:0000313" key="2">
    <source>
        <dbReference type="Proteomes" id="UP000596929"/>
    </source>
</evidence>
<gene>
    <name evidence="1" type="ORF">H8S20_16980</name>
</gene>
<dbReference type="EMBL" id="JACOOO010000041">
    <property type="protein sequence ID" value="MBC5630553.1"/>
    <property type="molecule type" value="Genomic_DNA"/>
</dbReference>
<dbReference type="RefSeq" id="WP_032119375.1">
    <property type="nucleotide sequence ID" value="NZ_JACOOO010000041.1"/>
</dbReference>
<sequence>MRKVYRNPRELATCLKDIVDVYLEDLMTYEKMEEKIVAIVEANKDRIYKEKNMNVNISKYLGDERVEIIDKIIKKDM</sequence>
<keyword evidence="2" id="KW-1185">Reference proteome</keyword>
<name>A0ABR7DGR2_9CLOT</name>
<organism evidence="1 2">
    <name type="scientific">Clostridium hominis</name>
    <dbReference type="NCBI Taxonomy" id="2763036"/>
    <lineage>
        <taxon>Bacteria</taxon>
        <taxon>Bacillati</taxon>
        <taxon>Bacillota</taxon>
        <taxon>Clostridia</taxon>
        <taxon>Eubacteriales</taxon>
        <taxon>Clostridiaceae</taxon>
        <taxon>Clostridium</taxon>
    </lineage>
</organism>
<reference evidence="1 2" key="1">
    <citation type="submission" date="2020-08" db="EMBL/GenBank/DDBJ databases">
        <title>Genome public.</title>
        <authorList>
            <person name="Liu C."/>
            <person name="Sun Q."/>
        </authorList>
    </citation>
    <scope>NUCLEOTIDE SEQUENCE [LARGE SCALE GENOMIC DNA]</scope>
    <source>
        <strain evidence="1 2">NSJ-6</strain>
    </source>
</reference>
<protein>
    <submittedName>
        <fullName evidence="1">TIGR04540 family protein</fullName>
    </submittedName>
</protein>